<name>A0A328NH18_9ACTN</name>
<evidence type="ECO:0000313" key="2">
    <source>
        <dbReference type="EMBL" id="RAO26485.1"/>
    </source>
</evidence>
<gene>
    <name evidence="2" type="ORF">PSN13_06513</name>
</gene>
<dbReference type="RefSeq" id="WP_112678867.1">
    <property type="nucleotide sequence ID" value="NZ_PYAG01000041.1"/>
</dbReference>
<evidence type="ECO:0000256" key="1">
    <source>
        <dbReference type="SAM" id="MobiDB-lite"/>
    </source>
</evidence>
<proteinExistence type="predicted"/>
<feature type="region of interest" description="Disordered" evidence="1">
    <location>
        <begin position="103"/>
        <end position="127"/>
    </location>
</feature>
<accession>A0A328NH18</accession>
<organism evidence="2 3">
    <name type="scientific">Micromonospora saelicesensis</name>
    <dbReference type="NCBI Taxonomy" id="285676"/>
    <lineage>
        <taxon>Bacteria</taxon>
        <taxon>Bacillati</taxon>
        <taxon>Actinomycetota</taxon>
        <taxon>Actinomycetes</taxon>
        <taxon>Micromonosporales</taxon>
        <taxon>Micromonosporaceae</taxon>
        <taxon>Micromonospora</taxon>
    </lineage>
</organism>
<sequence>MTAIPIGLGAGGRELWSSIADEYALDPAQKVQLLEACRAKDRLDRLDGLLRGDIDSWARLTHRLQTDDYELKIDAALTQANATANLMKQLLAALRLPDVATGKRPQYRGARGAQAPSVPGGKKAGTVTALEKFREASGG</sequence>
<dbReference type="EMBL" id="PYAG01000041">
    <property type="protein sequence ID" value="RAO26485.1"/>
    <property type="molecule type" value="Genomic_DNA"/>
</dbReference>
<comment type="caution">
    <text evidence="2">The sequence shown here is derived from an EMBL/GenBank/DDBJ whole genome shotgun (WGS) entry which is preliminary data.</text>
</comment>
<dbReference type="Proteomes" id="UP000249419">
    <property type="component" value="Unassembled WGS sequence"/>
</dbReference>
<evidence type="ECO:0008006" key="4">
    <source>
        <dbReference type="Google" id="ProtNLM"/>
    </source>
</evidence>
<evidence type="ECO:0000313" key="3">
    <source>
        <dbReference type="Proteomes" id="UP000249419"/>
    </source>
</evidence>
<protein>
    <recommendedName>
        <fullName evidence="4">Terminase small subunit</fullName>
    </recommendedName>
</protein>
<dbReference type="AlphaFoldDB" id="A0A328NH18"/>
<reference evidence="2 3" key="1">
    <citation type="submission" date="2018-03" db="EMBL/GenBank/DDBJ databases">
        <title>Defining the species Micromonospora saelicesensis and Micromonospora noduli under the framework of genomics.</title>
        <authorList>
            <person name="Riesco R."/>
            <person name="Trujillo M.E."/>
        </authorList>
    </citation>
    <scope>NUCLEOTIDE SEQUENCE [LARGE SCALE GENOMIC DNA]</scope>
    <source>
        <strain evidence="2 3">PSN13</strain>
    </source>
</reference>